<proteinExistence type="predicted"/>
<feature type="compositionally biased region" description="Basic and acidic residues" evidence="1">
    <location>
        <begin position="209"/>
        <end position="239"/>
    </location>
</feature>
<reference evidence="3" key="1">
    <citation type="submission" date="2024-02" db="UniProtKB">
        <authorList>
            <consortium name="WormBaseParasite"/>
        </authorList>
    </citation>
    <scope>IDENTIFICATION</scope>
</reference>
<name>A0AAF3EYJ3_9BILA</name>
<evidence type="ECO:0000313" key="2">
    <source>
        <dbReference type="Proteomes" id="UP000887575"/>
    </source>
</evidence>
<sequence>MALPGKLRFDTEDHAPSSYYEKGSRSPPSQMRLPFQTPNPEAWIQAPEFVPRSKQLHDAFSSSSPPPFDPDLEKASFYNYDEQQSPDHQTIIEQPFIPSGHHFPEVSRNPIHQTRVSIGGVPVPPLLPNPHLPFPMLPSFPGRFPNGPPPFAFVPNGYSANVTNINPGLGPPIPAIVLKKKRRRRNKEKTQSMLLEGESESCSPPVPSDPKEFPRETTGDRTTIEEEYIDERNERESTSQRDQAVGGSCPDLSQQQLEMWDDFLYESVVNGRGRASAERRVLSNMQIAGLVNPAYEILPKNKNEADEFVEMSNSAYGKQEKEINGNLMTASMILQSLKEKFAKGLEPAKTREKSPSDEFEALAFRPEISKYGYPQFDSDKHHVTSFHPDGVTSSIQSMKIRAPMVEDSLEGMHIRVNAFEDDEDLELSESECPEPSRFQRLQWAIQQKKHQQISQNGGPPERVCCSIM</sequence>
<evidence type="ECO:0000313" key="3">
    <source>
        <dbReference type="WBParaSite" id="MBELARI_LOCUS19272.1"/>
    </source>
</evidence>
<feature type="region of interest" description="Disordered" evidence="1">
    <location>
        <begin position="54"/>
        <end position="74"/>
    </location>
</feature>
<dbReference type="AlphaFoldDB" id="A0AAF3EYJ3"/>
<feature type="region of interest" description="Disordered" evidence="1">
    <location>
        <begin position="1"/>
        <end position="37"/>
    </location>
</feature>
<keyword evidence="2" id="KW-1185">Reference proteome</keyword>
<evidence type="ECO:0000256" key="1">
    <source>
        <dbReference type="SAM" id="MobiDB-lite"/>
    </source>
</evidence>
<dbReference type="WBParaSite" id="MBELARI_LOCUS19272.1">
    <property type="protein sequence ID" value="MBELARI_LOCUS19272.1"/>
    <property type="gene ID" value="MBELARI_LOCUS19272"/>
</dbReference>
<feature type="region of interest" description="Disordered" evidence="1">
    <location>
        <begin position="180"/>
        <end position="249"/>
    </location>
</feature>
<dbReference type="Proteomes" id="UP000887575">
    <property type="component" value="Unassembled WGS sequence"/>
</dbReference>
<accession>A0AAF3EYJ3</accession>
<organism evidence="2 3">
    <name type="scientific">Mesorhabditis belari</name>
    <dbReference type="NCBI Taxonomy" id="2138241"/>
    <lineage>
        <taxon>Eukaryota</taxon>
        <taxon>Metazoa</taxon>
        <taxon>Ecdysozoa</taxon>
        <taxon>Nematoda</taxon>
        <taxon>Chromadorea</taxon>
        <taxon>Rhabditida</taxon>
        <taxon>Rhabditina</taxon>
        <taxon>Rhabditomorpha</taxon>
        <taxon>Rhabditoidea</taxon>
        <taxon>Rhabditidae</taxon>
        <taxon>Mesorhabditinae</taxon>
        <taxon>Mesorhabditis</taxon>
    </lineage>
</organism>
<protein>
    <submittedName>
        <fullName evidence="3">Uncharacterized protein</fullName>
    </submittedName>
</protein>